<reference evidence="3" key="1">
    <citation type="submission" date="2022-11" db="UniProtKB">
        <authorList>
            <consortium name="WormBaseParasite"/>
        </authorList>
    </citation>
    <scope>IDENTIFICATION</scope>
</reference>
<keyword evidence="1" id="KW-1133">Transmembrane helix</keyword>
<organism evidence="2 3">
    <name type="scientific">Romanomermis culicivorax</name>
    <name type="common">Nematode worm</name>
    <dbReference type="NCBI Taxonomy" id="13658"/>
    <lineage>
        <taxon>Eukaryota</taxon>
        <taxon>Metazoa</taxon>
        <taxon>Ecdysozoa</taxon>
        <taxon>Nematoda</taxon>
        <taxon>Enoplea</taxon>
        <taxon>Dorylaimia</taxon>
        <taxon>Mermithida</taxon>
        <taxon>Mermithoidea</taxon>
        <taxon>Mermithidae</taxon>
        <taxon>Romanomermis</taxon>
    </lineage>
</organism>
<keyword evidence="1" id="KW-0812">Transmembrane</keyword>
<evidence type="ECO:0000313" key="3">
    <source>
        <dbReference type="WBParaSite" id="nRc.2.0.1.t20062-RA"/>
    </source>
</evidence>
<accession>A0A915J2Y3</accession>
<sequence length="129" mass="14508">MLIQTSKDEIRRHVYNAMEFLITSALNLLASTTMLLTIATWKPVQHKGIVQIFALMLNEAILSIYNIILHSYHLYNFMTSGNEFMSAEACWKLVETCASPAVAKALVNLFCLSKLIAEMLLLANVGLRM</sequence>
<dbReference type="AlphaFoldDB" id="A0A915J2Y3"/>
<evidence type="ECO:0000256" key="1">
    <source>
        <dbReference type="SAM" id="Phobius"/>
    </source>
</evidence>
<dbReference type="WBParaSite" id="nRc.2.0.1.t20062-RA">
    <property type="protein sequence ID" value="nRc.2.0.1.t20062-RA"/>
    <property type="gene ID" value="nRc.2.0.1.g20062"/>
</dbReference>
<evidence type="ECO:0000313" key="2">
    <source>
        <dbReference type="Proteomes" id="UP000887565"/>
    </source>
</evidence>
<dbReference type="Proteomes" id="UP000887565">
    <property type="component" value="Unplaced"/>
</dbReference>
<feature type="transmembrane region" description="Helical" evidence="1">
    <location>
        <begin position="20"/>
        <end position="41"/>
    </location>
</feature>
<protein>
    <submittedName>
        <fullName evidence="3">Uncharacterized protein</fullName>
    </submittedName>
</protein>
<keyword evidence="2" id="KW-1185">Reference proteome</keyword>
<feature type="transmembrane region" description="Helical" evidence="1">
    <location>
        <begin position="48"/>
        <end position="68"/>
    </location>
</feature>
<name>A0A915J2Y3_ROMCU</name>
<keyword evidence="1" id="KW-0472">Membrane</keyword>
<proteinExistence type="predicted"/>